<dbReference type="AlphaFoldDB" id="L0RD82"/>
<name>L0RD82_9BACT</name>
<dbReference type="STRING" id="1121451.DESAM_21887"/>
<dbReference type="OrthoDB" id="233093at2"/>
<dbReference type="eggNOG" id="COG1357">
    <property type="taxonomic scope" value="Bacteria"/>
</dbReference>
<dbReference type="KEGG" id="dhy:DESAM_21887"/>
<dbReference type="HOGENOM" id="CLU_007055_0_0_7"/>
<evidence type="ECO:0000313" key="3">
    <source>
        <dbReference type="Proteomes" id="UP000010808"/>
    </source>
</evidence>
<gene>
    <name evidence="2" type="ORF">DESAM_21887</name>
</gene>
<dbReference type="Proteomes" id="UP000010808">
    <property type="component" value="Chromosome"/>
</dbReference>
<dbReference type="InterPro" id="IPR018683">
    <property type="entry name" value="DUF2169"/>
</dbReference>
<reference evidence="2 3" key="1">
    <citation type="submission" date="2012-10" db="EMBL/GenBank/DDBJ databases">
        <authorList>
            <person name="Genoscope - CEA"/>
        </authorList>
    </citation>
    <scope>NUCLEOTIDE SEQUENCE [LARGE SCALE GENOMIC DNA]</scope>
    <source>
        <strain evidence="3">AM13 / DSM 14728</strain>
    </source>
</reference>
<dbReference type="PATRIC" id="fig|1121451.3.peg.2119"/>
<dbReference type="InterPro" id="IPR051082">
    <property type="entry name" value="Pentapeptide-BTB/POZ_domain"/>
</dbReference>
<dbReference type="Pfam" id="PF09937">
    <property type="entry name" value="DUF2169"/>
    <property type="match status" value="1"/>
</dbReference>
<protein>
    <submittedName>
        <fullName evidence="2">Pentapeptide repeat protein</fullName>
    </submittedName>
</protein>
<proteinExistence type="predicted"/>
<dbReference type="Gene3D" id="2.160.20.80">
    <property type="entry name" value="E3 ubiquitin-protein ligase SopA"/>
    <property type="match status" value="3"/>
</dbReference>
<dbReference type="Pfam" id="PF00805">
    <property type="entry name" value="Pentapeptide"/>
    <property type="match status" value="6"/>
</dbReference>
<dbReference type="PANTHER" id="PTHR14136:SF17">
    <property type="entry name" value="BTB_POZ DOMAIN-CONTAINING PROTEIN KCTD9"/>
    <property type="match status" value="1"/>
</dbReference>
<accession>L0RD82</accession>
<dbReference type="EMBL" id="FO203522">
    <property type="protein sequence ID" value="CCO24160.1"/>
    <property type="molecule type" value="Genomic_DNA"/>
</dbReference>
<dbReference type="SUPFAM" id="SSF141571">
    <property type="entry name" value="Pentapeptide repeat-like"/>
    <property type="match status" value="3"/>
</dbReference>
<dbReference type="RefSeq" id="WP_015336761.1">
    <property type="nucleotide sequence ID" value="NC_020055.1"/>
</dbReference>
<feature type="domain" description="DUF2169" evidence="1">
    <location>
        <begin position="23"/>
        <end position="314"/>
    </location>
</feature>
<sequence>MKIFKEKQHSFFPRPLGIRDKLYLSVGIMSFFDLNDPDNLLTEQELWKTVPGELGPKPVIDQGIPKPRGEFLVTGSCHAPRGTSRPASQVRVRVGEVEKKLNVFGDRYWKNGLITEAEPFVEMPIVWPNAYGGEGFAENPLGKGIHKVPMPDGSESVMLPNLELPDQQIGSPSQAPHPAGFGPIDLMWPQRFKKNGTYDEKWKNERWPYFPDDMNYEFFNMACEDQFMDGYFKGGEPVTIENMNPDFARIESSLPKIRMRCFVTLNTRFKPHTFPVGALPSHQLSETDEFREVTTRLETVWFFPSIMRGLLIYRGTTEVMDEDGADVLRVMIRHEEQSDEARPIEYYRDLQIKLLDRGVDIDMSKAEEVMQKAQKSLLKVKNIPKFADDIRQKALGKRPSMPMPEPEEMLAKANKMIADHSALLDKLEGMARKIHAEQGHLIEINLGVFDVFRGRLASVGKKMEQVTGKLSATKKKLEATRKAMVKEMSGKIKEIKPEYLEKSEVDPETVLDPDFPFNKKVNPWHDRGFPFVVQCRKDLEEDRETMRKLTDLGFERKTVKRAWLGVNKGEQVDIPKKWGLKGEDEFTLPAGIVLPRFDGPVLNRINCHPAYPEVEKEFLVPGSDEEPLFLSSSTLIDLPSMPAAAGAPVVCVADELQALFMEQEVGDCCSVLALRLPGDKPGKEAAAALKNAQAMLIVQPEKYRDDRLLSKVWDEWKAAYKTAEPMELEHGKTVFESRKQGSDIRQWVFNHLPKEYAGEHSVDIGIPESGKPPGEDFLKGFTPAFPDVKALAKGINAEVKKSMEAKFAPFKLEQEKVLAQMREAAAKYTKYGVDPDKITMDVPSGPTESSAETGQKIAARIRKQVAELKKKKILTPEVEQKMEAGATKVESLGAEADARKIRMLEQFKAKKIELAEGLKKLKARVPPEQAKEKLLEHGLDPDAIRPLTREEVQRMHDQGKSIAGAILSGVDLSGLDLSGANLTGCQLKNTDFKETCLDNAKLIQTMGRSADFTKASLKGVNFERAMLGNAIFEESDLTGAQARQASFKGSSFKGATLADAVFDMAILEKTDFSKANLSGARINMSMVSGKADEADFRNAFIKKSIFKGSTLDGADFRKADVHETLFNGAKGVKVNFAGANLDKLRTGRNAEFPEADFTGATLRSSAFRETDLTGALFRGADLENALVDNCMLVDANLNGASAKGARFTKSNLEGASMRAFNLFMGGLRKARLVDTDLRGSNLYAVDFYKSVVGRTRFEGANLKRSQLQDKLDLLEDDS</sequence>
<evidence type="ECO:0000259" key="1">
    <source>
        <dbReference type="Pfam" id="PF09937"/>
    </source>
</evidence>
<dbReference type="PANTHER" id="PTHR14136">
    <property type="entry name" value="BTB_POZ DOMAIN-CONTAINING PROTEIN KCTD9"/>
    <property type="match status" value="1"/>
</dbReference>
<dbReference type="eggNOG" id="COG5351">
    <property type="taxonomic scope" value="Bacteria"/>
</dbReference>
<keyword evidence="3" id="KW-1185">Reference proteome</keyword>
<dbReference type="InterPro" id="IPR001646">
    <property type="entry name" value="5peptide_repeat"/>
</dbReference>
<organism evidence="2 3">
    <name type="scientific">Maridesulfovibrio hydrothermalis AM13 = DSM 14728</name>
    <dbReference type="NCBI Taxonomy" id="1121451"/>
    <lineage>
        <taxon>Bacteria</taxon>
        <taxon>Pseudomonadati</taxon>
        <taxon>Thermodesulfobacteriota</taxon>
        <taxon>Desulfovibrionia</taxon>
        <taxon>Desulfovibrionales</taxon>
        <taxon>Desulfovibrionaceae</taxon>
        <taxon>Maridesulfovibrio</taxon>
    </lineage>
</organism>
<evidence type="ECO:0000313" key="2">
    <source>
        <dbReference type="EMBL" id="CCO24160.1"/>
    </source>
</evidence>